<name>A0AAV3UKC3_9EURY</name>
<evidence type="ECO:0000259" key="3">
    <source>
        <dbReference type="Pfam" id="PF00534"/>
    </source>
</evidence>
<dbReference type="RefSeq" id="WP_227773210.1">
    <property type="nucleotide sequence ID" value="NZ_BAABKX010000014.1"/>
</dbReference>
<gene>
    <name evidence="4" type="ORF">GCM10025751_33910</name>
</gene>
<evidence type="ECO:0000313" key="4">
    <source>
        <dbReference type="EMBL" id="GAA5054867.1"/>
    </source>
</evidence>
<keyword evidence="2" id="KW-0808">Transferase</keyword>
<feature type="domain" description="Glycosyl transferase family 1" evidence="3">
    <location>
        <begin position="172"/>
        <end position="329"/>
    </location>
</feature>
<dbReference type="Proteomes" id="UP001501729">
    <property type="component" value="Unassembled WGS sequence"/>
</dbReference>
<dbReference type="InterPro" id="IPR001296">
    <property type="entry name" value="Glyco_trans_1"/>
</dbReference>
<dbReference type="Gene3D" id="3.40.50.2000">
    <property type="entry name" value="Glycogen Phosphorylase B"/>
    <property type="match status" value="2"/>
</dbReference>
<evidence type="ECO:0000256" key="2">
    <source>
        <dbReference type="ARBA" id="ARBA00022679"/>
    </source>
</evidence>
<accession>A0AAV3UKC3</accession>
<sequence length="361" mass="40338">MHLGFVVYGSLSGRSGGFRYDRKLVEKLRERGHTIEIIGLPWESYGRSLLHNFSRGLPSRLSGFDVLFQDHLCHPSLIRANRRIDAPIVSIVHHLRSDEPRARWKNCGCRAIERDYVRHLDGVVCNSETTRRSVFELLDSWEENDRKAAVAPPAGDRFERFVPVQSIDTNFEGTLRLVFLGNIIPRKGLHVLLGGLSSVSGKWRLMVIGAESNEEYATRVRRLRDELGLRERVSFAGRLSDEAVAGQLARSHVLAVPSLYEGFGLVYLEGMAFGLPAIATTAGGASEIVSDDENGFLLPPDDADAIADAVRTLRDDRCRLARMSISARERYELQPGWDDAAESVERLLKEIVESCAVSPEQ</sequence>
<organism evidence="4 5">
    <name type="scientific">Haladaptatus pallidirubidus</name>
    <dbReference type="NCBI Taxonomy" id="1008152"/>
    <lineage>
        <taxon>Archaea</taxon>
        <taxon>Methanobacteriati</taxon>
        <taxon>Methanobacteriota</taxon>
        <taxon>Stenosarchaea group</taxon>
        <taxon>Halobacteria</taxon>
        <taxon>Halobacteriales</taxon>
        <taxon>Haladaptataceae</taxon>
        <taxon>Haladaptatus</taxon>
    </lineage>
</organism>
<proteinExistence type="predicted"/>
<evidence type="ECO:0000256" key="1">
    <source>
        <dbReference type="ARBA" id="ARBA00022676"/>
    </source>
</evidence>
<dbReference type="AlphaFoldDB" id="A0AAV3UKC3"/>
<evidence type="ECO:0000313" key="5">
    <source>
        <dbReference type="Proteomes" id="UP001501729"/>
    </source>
</evidence>
<dbReference type="SUPFAM" id="SSF53756">
    <property type="entry name" value="UDP-Glycosyltransferase/glycogen phosphorylase"/>
    <property type="match status" value="1"/>
</dbReference>
<dbReference type="CDD" id="cd03801">
    <property type="entry name" value="GT4_PimA-like"/>
    <property type="match status" value="1"/>
</dbReference>
<reference evidence="4 5" key="1">
    <citation type="journal article" date="2019" name="Int. J. Syst. Evol. Microbiol.">
        <title>The Global Catalogue of Microorganisms (GCM) 10K type strain sequencing project: providing services to taxonomists for standard genome sequencing and annotation.</title>
        <authorList>
            <consortium name="The Broad Institute Genomics Platform"/>
            <consortium name="The Broad Institute Genome Sequencing Center for Infectious Disease"/>
            <person name="Wu L."/>
            <person name="Ma J."/>
        </authorList>
    </citation>
    <scope>NUCLEOTIDE SEQUENCE [LARGE SCALE GENOMIC DNA]</scope>
    <source>
        <strain evidence="4 5">JCM 17504</strain>
    </source>
</reference>
<protein>
    <recommendedName>
        <fullName evidence="3">Glycosyl transferase family 1 domain-containing protein</fullName>
    </recommendedName>
</protein>
<dbReference type="GO" id="GO:0016757">
    <property type="term" value="F:glycosyltransferase activity"/>
    <property type="evidence" value="ECO:0007669"/>
    <property type="project" value="UniProtKB-KW"/>
</dbReference>
<dbReference type="PANTHER" id="PTHR12526:SF510">
    <property type="entry name" value="D-INOSITOL 3-PHOSPHATE GLYCOSYLTRANSFERASE"/>
    <property type="match status" value="1"/>
</dbReference>
<dbReference type="PANTHER" id="PTHR12526">
    <property type="entry name" value="GLYCOSYLTRANSFERASE"/>
    <property type="match status" value="1"/>
</dbReference>
<keyword evidence="5" id="KW-1185">Reference proteome</keyword>
<dbReference type="GeneID" id="68613395"/>
<dbReference type="Pfam" id="PF00534">
    <property type="entry name" value="Glycos_transf_1"/>
    <property type="match status" value="1"/>
</dbReference>
<dbReference type="EMBL" id="BAABKX010000014">
    <property type="protein sequence ID" value="GAA5054867.1"/>
    <property type="molecule type" value="Genomic_DNA"/>
</dbReference>
<keyword evidence="1" id="KW-0328">Glycosyltransferase</keyword>
<comment type="caution">
    <text evidence="4">The sequence shown here is derived from an EMBL/GenBank/DDBJ whole genome shotgun (WGS) entry which is preliminary data.</text>
</comment>